<dbReference type="RefSeq" id="WP_137641486.1">
    <property type="nucleotide sequence ID" value="NZ_BJEA01000001.1"/>
</dbReference>
<protein>
    <submittedName>
        <fullName evidence="1">Uncharacterized protein</fullName>
    </submittedName>
</protein>
<comment type="caution">
    <text evidence="1">The sequence shown here is derived from an EMBL/GenBank/DDBJ whole genome shotgun (WGS) entry which is preliminary data.</text>
</comment>
<accession>A0ABV5WUE5</accession>
<gene>
    <name evidence="1" type="ORF">ACFFLI_07790</name>
</gene>
<organism evidence="1 2">
    <name type="scientific">Lactiplantibacillus modestisalitolerans</name>
    <dbReference type="NCBI Taxonomy" id="1457219"/>
    <lineage>
        <taxon>Bacteria</taxon>
        <taxon>Bacillati</taxon>
        <taxon>Bacillota</taxon>
        <taxon>Bacilli</taxon>
        <taxon>Lactobacillales</taxon>
        <taxon>Lactobacillaceae</taxon>
        <taxon>Lactiplantibacillus</taxon>
    </lineage>
</organism>
<evidence type="ECO:0000313" key="2">
    <source>
        <dbReference type="Proteomes" id="UP001589691"/>
    </source>
</evidence>
<keyword evidence="2" id="KW-1185">Reference proteome</keyword>
<dbReference type="Proteomes" id="UP001589691">
    <property type="component" value="Unassembled WGS sequence"/>
</dbReference>
<dbReference type="EMBL" id="JBHLZY010000020">
    <property type="protein sequence ID" value="MFB9769763.1"/>
    <property type="molecule type" value="Genomic_DNA"/>
</dbReference>
<evidence type="ECO:0000313" key="1">
    <source>
        <dbReference type="EMBL" id="MFB9769763.1"/>
    </source>
</evidence>
<reference evidence="1 2" key="1">
    <citation type="submission" date="2024-09" db="EMBL/GenBank/DDBJ databases">
        <authorList>
            <person name="Sun Q."/>
            <person name="Mori K."/>
        </authorList>
    </citation>
    <scope>NUCLEOTIDE SEQUENCE [LARGE SCALE GENOMIC DNA]</scope>
    <source>
        <strain evidence="1 2">TBRC 4576</strain>
    </source>
</reference>
<name>A0ABV5WUE5_9LACO</name>
<sequence length="59" mass="6415">MDKQPDIVQVKVGHTVTAPAVRPTKALQLKVDNNKSVIVYNHINGYILDALMKAADASN</sequence>
<proteinExistence type="predicted"/>